<dbReference type="Pfam" id="PF01464">
    <property type="entry name" value="SLT"/>
    <property type="match status" value="1"/>
</dbReference>
<evidence type="ECO:0000256" key="2">
    <source>
        <dbReference type="ARBA" id="ARBA00009387"/>
    </source>
</evidence>
<evidence type="ECO:0000259" key="4">
    <source>
        <dbReference type="Pfam" id="PF01464"/>
    </source>
</evidence>
<sequence length="208" mass="22197">MDLPSLLPREAARLSSLRNLVAALVLCPFALSACTTTKNEHPKPAAAQEQKADAQASETRSSVDGLIAKYAAAYNVPEALVRRVVARESRFNPSARNGAHWGLMQIRHDTARTMGYSGPARGLLDAETNLKYGVKYLAGAYLVAGGNEAQAVRLYSRGYYYDAKRKGLLEETGLKAQAFSAEPAVPAAIPLPVDAPRGDISAPAATDQ</sequence>
<evidence type="ECO:0000313" key="5">
    <source>
        <dbReference type="EMBL" id="GAB1580574.1"/>
    </source>
</evidence>
<evidence type="ECO:0000313" key="6">
    <source>
        <dbReference type="Proteomes" id="UP001628091"/>
    </source>
</evidence>
<feature type="domain" description="Transglycosylase SLT" evidence="4">
    <location>
        <begin position="66"/>
        <end position="159"/>
    </location>
</feature>
<comment type="similarity">
    <text evidence="1">Belongs to the transglycosylase Slt family.</text>
</comment>
<accession>A0ABQ0GV76</accession>
<keyword evidence="6" id="KW-1185">Reference proteome</keyword>
<gene>
    <name evidence="5" type="ORF">PPNSA23_05170</name>
</gene>
<dbReference type="Proteomes" id="UP001628091">
    <property type="component" value="Unassembled WGS sequence"/>
</dbReference>
<organism evidence="5 6">
    <name type="scientific">Phyllobacterium phragmitis</name>
    <dbReference type="NCBI Taxonomy" id="2670329"/>
    <lineage>
        <taxon>Bacteria</taxon>
        <taxon>Pseudomonadati</taxon>
        <taxon>Pseudomonadota</taxon>
        <taxon>Alphaproteobacteria</taxon>
        <taxon>Hyphomicrobiales</taxon>
        <taxon>Phyllobacteriaceae</taxon>
        <taxon>Phyllobacterium</taxon>
    </lineage>
</organism>
<dbReference type="InterPro" id="IPR023346">
    <property type="entry name" value="Lysozyme-like_dom_sf"/>
</dbReference>
<comment type="similarity">
    <text evidence="2">Belongs to the virb1 family.</text>
</comment>
<proteinExistence type="inferred from homology"/>
<dbReference type="PANTHER" id="PTHR37423:SF2">
    <property type="entry name" value="MEMBRANE-BOUND LYTIC MUREIN TRANSGLYCOSYLASE C"/>
    <property type="match status" value="1"/>
</dbReference>
<protein>
    <recommendedName>
        <fullName evidence="4">Transglycosylase SLT domain-containing protein</fullName>
    </recommendedName>
</protein>
<dbReference type="Gene3D" id="1.10.530.10">
    <property type="match status" value="1"/>
</dbReference>
<evidence type="ECO:0000256" key="3">
    <source>
        <dbReference type="SAM" id="MobiDB-lite"/>
    </source>
</evidence>
<dbReference type="PANTHER" id="PTHR37423">
    <property type="entry name" value="SOLUBLE LYTIC MUREIN TRANSGLYCOSYLASE-RELATED"/>
    <property type="match status" value="1"/>
</dbReference>
<dbReference type="InterPro" id="IPR008258">
    <property type="entry name" value="Transglycosylase_SLT_dom_1"/>
</dbReference>
<comment type="caution">
    <text evidence="5">The sequence shown here is derived from an EMBL/GenBank/DDBJ whole genome shotgun (WGS) entry which is preliminary data.</text>
</comment>
<feature type="compositionally biased region" description="Low complexity" evidence="3">
    <location>
        <begin position="45"/>
        <end position="56"/>
    </location>
</feature>
<feature type="region of interest" description="Disordered" evidence="3">
    <location>
        <begin position="39"/>
        <end position="58"/>
    </location>
</feature>
<name>A0ABQ0GV76_9HYPH</name>
<dbReference type="EMBL" id="BAAFZP010000001">
    <property type="protein sequence ID" value="GAB1580574.1"/>
    <property type="molecule type" value="Genomic_DNA"/>
</dbReference>
<dbReference type="SUPFAM" id="SSF53955">
    <property type="entry name" value="Lysozyme-like"/>
    <property type="match status" value="1"/>
</dbReference>
<reference evidence="5 6" key="1">
    <citation type="submission" date="2024-10" db="EMBL/GenBank/DDBJ databases">
        <title>Isolation, draft genome sequencing and identification of Phyllobacterium sp. NSA23, isolated from leaf soil.</title>
        <authorList>
            <person name="Akita H."/>
        </authorList>
    </citation>
    <scope>NUCLEOTIDE SEQUENCE [LARGE SCALE GENOMIC DNA]</scope>
    <source>
        <strain evidence="5 6">NSA23</strain>
    </source>
</reference>
<evidence type="ECO:0000256" key="1">
    <source>
        <dbReference type="ARBA" id="ARBA00007734"/>
    </source>
</evidence>